<dbReference type="KEGG" id="mtw:CQW49_03940"/>
<sequence>MRGVGFLENTGDSPSLDRDPRIASMSVSQIILQTTRDIFQNSRFLQAADAPERACRRAFTAVFSVAALWFVLHPYHGVVHDGRLYALQALNALQADQFASDLYFRYGSQDSFTVFSSLYRPLVAAFGVSSAHYITTLAGEAAFVFGLAFFVRTLLPDRREALFAFVGAIAEQSSYGSSGIFHYDEIFATPRPFAEALVLAAFGVAFTGKPVLGWLALAAAAALHPLMALTGIASLGLLAAQKDRRLLMLGAATAALGVLLGASSVQPFARLFETFDPEWFDIVRRRCGFGFLTRWTIDDFLTVAAALGPAVICLRWRDRALRSLALVFSVVSLCGMALTFISGDVGRDVLVVNIQPWRALWLSRLLGNIIVVVIVLRAPPDSLYRWPLLVAAILSAFARLGFFMPALADFLLIVALAFCFFESRSAKPVTASIRKAVLALSGVAAVSPVLFGWILSIKPGFSTDCALVLVGAVSCGLLIALDRGRVFVPGASVAATLALAAALLLNDRRTEWRRFIEAPGAADDLRGFVGDSANLYWDDSPEIMWFKLGRPSYYSCLQGTGVMFYRGTAIDYARRGSALAKLDAPNYHHAPDHACYHQPEQPTDGPLSLDDLRRVCRALPDLDGIVLGVALPDASPRIWNSPAPRYYVGYDKIETVTTFYKYMCRDLRSFSFRLERAEP</sequence>
<dbReference type="AlphaFoldDB" id="A0A2D2CWS6"/>
<evidence type="ECO:0000313" key="3">
    <source>
        <dbReference type="Proteomes" id="UP000230709"/>
    </source>
</evidence>
<feature type="transmembrane region" description="Helical" evidence="1">
    <location>
        <begin position="486"/>
        <end position="505"/>
    </location>
</feature>
<protein>
    <submittedName>
        <fullName evidence="2">Uncharacterized protein</fullName>
    </submittedName>
</protein>
<proteinExistence type="predicted"/>
<feature type="transmembrane region" description="Helical" evidence="1">
    <location>
        <begin position="58"/>
        <end position="75"/>
    </location>
</feature>
<name>A0A2D2CWS6_METT3</name>
<feature type="transmembrane region" description="Helical" evidence="1">
    <location>
        <begin position="461"/>
        <end position="480"/>
    </location>
</feature>
<feature type="transmembrane region" description="Helical" evidence="1">
    <location>
        <begin position="214"/>
        <end position="239"/>
    </location>
</feature>
<evidence type="ECO:0000256" key="1">
    <source>
        <dbReference type="SAM" id="Phobius"/>
    </source>
</evidence>
<organism evidence="2 3">
    <name type="scientific">Methylosinus trichosporium (strain ATCC 35070 / NCIMB 11131 / UNIQEM 75 / OB3b)</name>
    <dbReference type="NCBI Taxonomy" id="595536"/>
    <lineage>
        <taxon>Bacteria</taxon>
        <taxon>Pseudomonadati</taxon>
        <taxon>Pseudomonadota</taxon>
        <taxon>Alphaproteobacteria</taxon>
        <taxon>Hyphomicrobiales</taxon>
        <taxon>Methylocystaceae</taxon>
        <taxon>Methylosinus</taxon>
    </lineage>
</organism>
<feature type="transmembrane region" description="Helical" evidence="1">
    <location>
        <begin position="355"/>
        <end position="376"/>
    </location>
</feature>
<feature type="transmembrane region" description="Helical" evidence="1">
    <location>
        <begin position="300"/>
        <end position="317"/>
    </location>
</feature>
<feature type="transmembrane region" description="Helical" evidence="1">
    <location>
        <begin position="324"/>
        <end position="343"/>
    </location>
</feature>
<feature type="transmembrane region" description="Helical" evidence="1">
    <location>
        <begin position="131"/>
        <end position="151"/>
    </location>
</feature>
<feature type="transmembrane region" description="Helical" evidence="1">
    <location>
        <begin position="192"/>
        <end position="208"/>
    </location>
</feature>
<evidence type="ECO:0000313" key="2">
    <source>
        <dbReference type="EMBL" id="ATQ67136.1"/>
    </source>
</evidence>
<gene>
    <name evidence="2" type="ORF">CQW49_03940</name>
</gene>
<feature type="transmembrane region" description="Helical" evidence="1">
    <location>
        <begin position="436"/>
        <end position="454"/>
    </location>
</feature>
<feature type="transmembrane region" description="Helical" evidence="1">
    <location>
        <begin position="388"/>
        <end position="416"/>
    </location>
</feature>
<keyword evidence="1" id="KW-1133">Transmembrane helix</keyword>
<feature type="transmembrane region" description="Helical" evidence="1">
    <location>
        <begin position="246"/>
        <end position="269"/>
    </location>
</feature>
<keyword evidence="1" id="KW-0472">Membrane</keyword>
<reference evidence="3" key="1">
    <citation type="submission" date="2017-10" db="EMBL/GenBank/DDBJ databases">
        <title>Completed PacBio SMRT sequence of Methylosinus trichosporium OB3b reveals presence of a third large plasmid.</title>
        <authorList>
            <person name="Charles T.C."/>
            <person name="Lynch M.D.J."/>
            <person name="Heil J.R."/>
            <person name="Cheng J."/>
        </authorList>
    </citation>
    <scope>NUCLEOTIDE SEQUENCE [LARGE SCALE GENOMIC DNA]</scope>
    <source>
        <strain evidence="3">OB3b</strain>
    </source>
</reference>
<keyword evidence="3" id="KW-1185">Reference proteome</keyword>
<dbReference type="EMBL" id="CP023737">
    <property type="protein sequence ID" value="ATQ67136.1"/>
    <property type="molecule type" value="Genomic_DNA"/>
</dbReference>
<accession>A0A2D2CWS6</accession>
<dbReference type="Proteomes" id="UP000230709">
    <property type="component" value="Chromosome"/>
</dbReference>
<keyword evidence="1" id="KW-0812">Transmembrane</keyword>